<dbReference type="GO" id="GO:0004519">
    <property type="term" value="F:endonuclease activity"/>
    <property type="evidence" value="ECO:0007669"/>
    <property type="project" value="InterPro"/>
</dbReference>
<sequence>MKGHNFGICRKCGKTHIPTKSTSEVAPRFWSKVNKGASTNCWEWTAKIERNGYGRFWLNGHSVLAHRFAYELTHGSIPKGLTIDHRCRNRACVNPAHMELVTMRTNVLRGVGITAEFAAKTHCPKGHPYDLFNTYINRRGARICRECQRERNRKLFKLYGRRRTPHGITSG</sequence>
<feature type="domain" description="HNH nuclease" evidence="1">
    <location>
        <begin position="64"/>
        <end position="107"/>
    </location>
</feature>
<dbReference type="SUPFAM" id="SSF54060">
    <property type="entry name" value="His-Me finger endonucleases"/>
    <property type="match status" value="1"/>
</dbReference>
<proteinExistence type="predicted"/>
<comment type="caution">
    <text evidence="2">The sequence shown here is derived from an EMBL/GenBank/DDBJ whole genome shotgun (WGS) entry which is preliminary data.</text>
</comment>
<dbReference type="Pfam" id="PF13392">
    <property type="entry name" value="HNH_3"/>
    <property type="match status" value="1"/>
</dbReference>
<dbReference type="InterPro" id="IPR003615">
    <property type="entry name" value="HNH_nuc"/>
</dbReference>
<evidence type="ECO:0000313" key="2">
    <source>
        <dbReference type="EMBL" id="KKM92420.1"/>
    </source>
</evidence>
<reference evidence="2" key="1">
    <citation type="journal article" date="2015" name="Nature">
        <title>Complex archaea that bridge the gap between prokaryotes and eukaryotes.</title>
        <authorList>
            <person name="Spang A."/>
            <person name="Saw J.H."/>
            <person name="Jorgensen S.L."/>
            <person name="Zaremba-Niedzwiedzka K."/>
            <person name="Martijn J."/>
            <person name="Lind A.E."/>
            <person name="van Eijk R."/>
            <person name="Schleper C."/>
            <person name="Guy L."/>
            <person name="Ettema T.J."/>
        </authorList>
    </citation>
    <scope>NUCLEOTIDE SEQUENCE</scope>
</reference>
<evidence type="ECO:0000259" key="1">
    <source>
        <dbReference type="Pfam" id="PF13392"/>
    </source>
</evidence>
<dbReference type="AlphaFoldDB" id="A0A0F9NU71"/>
<dbReference type="Gene3D" id="3.90.75.10">
    <property type="entry name" value="Homing Intron 3 (I-ppo) Encoded Endonuclease, Chain A"/>
    <property type="match status" value="1"/>
</dbReference>
<protein>
    <recommendedName>
        <fullName evidence="1">HNH nuclease domain-containing protein</fullName>
    </recommendedName>
</protein>
<name>A0A0F9NU71_9ZZZZ</name>
<dbReference type="InterPro" id="IPR044930">
    <property type="entry name" value="Homing_endonuclease_His-Me"/>
</dbReference>
<gene>
    <name evidence="2" type="ORF">LCGC14_1218680</name>
</gene>
<dbReference type="InterPro" id="IPR044925">
    <property type="entry name" value="His-Me_finger_sf"/>
</dbReference>
<organism evidence="2">
    <name type="scientific">marine sediment metagenome</name>
    <dbReference type="NCBI Taxonomy" id="412755"/>
    <lineage>
        <taxon>unclassified sequences</taxon>
        <taxon>metagenomes</taxon>
        <taxon>ecological metagenomes</taxon>
    </lineage>
</organism>
<dbReference type="EMBL" id="LAZR01006394">
    <property type="protein sequence ID" value="KKM92420.1"/>
    <property type="molecule type" value="Genomic_DNA"/>
</dbReference>
<accession>A0A0F9NU71</accession>